<evidence type="ECO:0000313" key="1">
    <source>
        <dbReference type="EMBL" id="XCO76995.1"/>
    </source>
</evidence>
<name>A0AAU8MXQ7_9GAMM</name>
<dbReference type="EMBL" id="CP159925">
    <property type="protein sequence ID" value="XCO76995.1"/>
    <property type="molecule type" value="Genomic_DNA"/>
</dbReference>
<sequence length="396" mass="43235">MSTVRSPVRSLYAYPWDVAARGAREFASQVRELGLDSVTLALSYHAGKFVSPHHPGRRVVFPEDGATYFAPDPDRYGEIAPFAHSDAALLRIAADLADDGRIAVRAWTVLLHNSRLGERHPRHVVRNAWGDPYVHSLCPSSPAVFDYAVALSTDVARQPVQGLVLETPNWLPYAHGHRCEFIQVRGNLWLETLLGLCFCADCRRLAITADLDADALSARVRSRVDAYLGAPIDAGADQAASWLMADLLDMPQLSAYLKLRQRRVAELVAAIRAAVPRDREVVVIPTAQRPTASAWLEGSQLAALAQAADAIEVPLYEPNAARVAADAFDTVQRVGAAGRVRAILRPGPPDLDDGHELEAALHAVKAAGIADISFYNYGLLRPDRLRALGRTLRRCD</sequence>
<organism evidence="1">
    <name type="scientific">Lysobacter firmicutimachus</name>
    <dbReference type="NCBI Taxonomy" id="1792846"/>
    <lineage>
        <taxon>Bacteria</taxon>
        <taxon>Pseudomonadati</taxon>
        <taxon>Pseudomonadota</taxon>
        <taxon>Gammaproteobacteria</taxon>
        <taxon>Lysobacterales</taxon>
        <taxon>Lysobacteraceae</taxon>
        <taxon>Lysobacter</taxon>
    </lineage>
</organism>
<accession>A0AAU8MXQ7</accession>
<reference evidence="1" key="1">
    <citation type="submission" date="2024-06" db="EMBL/GenBank/DDBJ databases">
        <authorList>
            <person name="Li S."/>
        </authorList>
    </citation>
    <scope>NUCLEOTIDE SEQUENCE</scope>
    <source>
        <strain evidence="1">SR10</strain>
    </source>
</reference>
<protein>
    <recommendedName>
        <fullName evidence="2">Alanine-rich protein</fullName>
    </recommendedName>
</protein>
<dbReference type="RefSeq" id="WP_363800304.1">
    <property type="nucleotide sequence ID" value="NZ_CP159925.1"/>
</dbReference>
<evidence type="ECO:0008006" key="2">
    <source>
        <dbReference type="Google" id="ProtNLM"/>
    </source>
</evidence>
<gene>
    <name evidence="1" type="ORF">ABU614_09470</name>
</gene>
<proteinExistence type="predicted"/>
<dbReference type="AlphaFoldDB" id="A0AAU8MXQ7"/>
<dbReference type="Gene3D" id="3.20.20.80">
    <property type="entry name" value="Glycosidases"/>
    <property type="match status" value="1"/>
</dbReference>